<dbReference type="PROSITE" id="PS50206">
    <property type="entry name" value="RHODANESE_3"/>
    <property type="match status" value="1"/>
</dbReference>
<feature type="signal peptide" evidence="1">
    <location>
        <begin position="1"/>
        <end position="19"/>
    </location>
</feature>
<dbReference type="CDD" id="cd00158">
    <property type="entry name" value="RHOD"/>
    <property type="match status" value="1"/>
</dbReference>
<dbReference type="Proteomes" id="UP001476950">
    <property type="component" value="Unassembled WGS sequence"/>
</dbReference>
<evidence type="ECO:0000313" key="4">
    <source>
        <dbReference type="Proteomes" id="UP001476950"/>
    </source>
</evidence>
<dbReference type="Gene3D" id="3.40.250.10">
    <property type="entry name" value="Rhodanese-like domain"/>
    <property type="match status" value="1"/>
</dbReference>
<feature type="chain" id="PRO_5045727956" evidence="1">
    <location>
        <begin position="20"/>
        <end position="176"/>
    </location>
</feature>
<sequence length="176" mass="19755">MKLAIALFFCVALSGGAVAAPQPLAANPAIDMDGYLRVSFEAAKHRKTRRLSEADFIRMSREPGTIVLDARSREKYELLHIKGAVNLSFPDITVESLKRTLPDKTTRILIYCNNNFVNAEEPFPSKMPSASLNLSTYIALYNYGYRNVYELEPQIDPQQSKLAFESIPSKPLSRKL</sequence>
<proteinExistence type="predicted"/>
<organism evidence="3 4">
    <name type="scientific">Stenomitos frigidus AS-A4</name>
    <dbReference type="NCBI Taxonomy" id="2933935"/>
    <lineage>
        <taxon>Bacteria</taxon>
        <taxon>Bacillati</taxon>
        <taxon>Cyanobacteriota</taxon>
        <taxon>Cyanophyceae</taxon>
        <taxon>Leptolyngbyales</taxon>
        <taxon>Leptolyngbyaceae</taxon>
        <taxon>Stenomitos</taxon>
    </lineage>
</organism>
<dbReference type="RefSeq" id="WP_190448911.1">
    <property type="nucleotide sequence ID" value="NZ_JAMPLM010000009.1"/>
</dbReference>
<comment type="caution">
    <text evidence="3">The sequence shown here is derived from an EMBL/GenBank/DDBJ whole genome shotgun (WGS) entry which is preliminary data.</text>
</comment>
<evidence type="ECO:0000259" key="2">
    <source>
        <dbReference type="PROSITE" id="PS50206"/>
    </source>
</evidence>
<evidence type="ECO:0000256" key="1">
    <source>
        <dbReference type="SAM" id="SignalP"/>
    </source>
</evidence>
<gene>
    <name evidence="3" type="ORF">NDI38_11920</name>
</gene>
<reference evidence="3 4" key="1">
    <citation type="submission" date="2022-04" db="EMBL/GenBank/DDBJ databases">
        <title>Positive selection, recombination, and allopatry shape intraspecific diversity of widespread and dominant cyanobacteria.</title>
        <authorList>
            <person name="Wei J."/>
            <person name="Shu W."/>
            <person name="Hu C."/>
        </authorList>
    </citation>
    <scope>NUCLEOTIDE SEQUENCE [LARGE SCALE GENOMIC DNA]</scope>
    <source>
        <strain evidence="3 4">AS-A4</strain>
    </source>
</reference>
<name>A0ABV0KLA2_9CYAN</name>
<dbReference type="SUPFAM" id="SSF52821">
    <property type="entry name" value="Rhodanese/Cell cycle control phosphatase"/>
    <property type="match status" value="1"/>
</dbReference>
<protein>
    <submittedName>
        <fullName evidence="3">Rhodanese-like domain-containing protein</fullName>
    </submittedName>
</protein>
<dbReference type="InterPro" id="IPR001763">
    <property type="entry name" value="Rhodanese-like_dom"/>
</dbReference>
<keyword evidence="1" id="KW-0732">Signal</keyword>
<dbReference type="InterPro" id="IPR036873">
    <property type="entry name" value="Rhodanese-like_dom_sf"/>
</dbReference>
<evidence type="ECO:0000313" key="3">
    <source>
        <dbReference type="EMBL" id="MEP1059145.1"/>
    </source>
</evidence>
<dbReference type="EMBL" id="JAMPLM010000009">
    <property type="protein sequence ID" value="MEP1059145.1"/>
    <property type="molecule type" value="Genomic_DNA"/>
</dbReference>
<accession>A0ABV0KLA2</accession>
<keyword evidence="4" id="KW-1185">Reference proteome</keyword>
<feature type="domain" description="Rhodanese" evidence="2">
    <location>
        <begin position="61"/>
        <end position="160"/>
    </location>
</feature>
<dbReference type="Pfam" id="PF00581">
    <property type="entry name" value="Rhodanese"/>
    <property type="match status" value="1"/>
</dbReference>